<dbReference type="Proteomes" id="UP001528850">
    <property type="component" value="Unassembled WGS sequence"/>
</dbReference>
<keyword evidence="2" id="KW-1185">Reference proteome</keyword>
<evidence type="ECO:0000313" key="1">
    <source>
        <dbReference type="EMBL" id="MDF4024143.1"/>
    </source>
</evidence>
<sequence>MATGVRIRNSSGTIQIDDQYFNYAIIATGQLTLSLPASGSPYVAASATVRFAAQSPMIAIQSPNGNAVVGAVTPAGAGLWDVTILGGAVAVTYFVLDQCPQQGSHGVGMRLRRASDQKITFDSGFYYPKVVFAGTATKNDMAAASYAVICAQGGGYMNAGAQPPNNYEYITAYRTTSTGVIVSNDQPLRAWGAGISMVAVNARFLMLDVSNVFT</sequence>
<proteinExistence type="predicted"/>
<reference evidence="1 2" key="1">
    <citation type="journal article" date="2024" name="Curr. Microbiol.">
        <title>Luteibacter sahnii sp. nov., A Novel Yellow-Colored Xanthomonadin Pigment Producing Probiotic Bacterium from Healthy Rice Seed Microbiome.</title>
        <authorList>
            <person name="Jaiswal G."/>
            <person name="Rana R."/>
            <person name="Nayak P.K."/>
            <person name="Chouhan R."/>
            <person name="Gandhi S.G."/>
            <person name="Patel H.K."/>
            <person name="Patil P.B."/>
        </authorList>
    </citation>
    <scope>NUCLEOTIDE SEQUENCE [LARGE SCALE GENOMIC DNA]</scope>
    <source>
        <strain evidence="1 2">PPL201</strain>
    </source>
</reference>
<comment type="caution">
    <text evidence="1">The sequence shown here is derived from an EMBL/GenBank/DDBJ whole genome shotgun (WGS) entry which is preliminary data.</text>
</comment>
<evidence type="ECO:0000313" key="2">
    <source>
        <dbReference type="Proteomes" id="UP001528850"/>
    </source>
</evidence>
<protein>
    <recommendedName>
        <fullName evidence="3">DUF1983 domain-containing protein</fullName>
    </recommendedName>
</protein>
<organism evidence="1 2">
    <name type="scientific">Luteibacter sahnii</name>
    <dbReference type="NCBI Taxonomy" id="3021977"/>
    <lineage>
        <taxon>Bacteria</taxon>
        <taxon>Pseudomonadati</taxon>
        <taxon>Pseudomonadota</taxon>
        <taxon>Gammaproteobacteria</taxon>
        <taxon>Lysobacterales</taxon>
        <taxon>Rhodanobacteraceae</taxon>
        <taxon>Luteibacter</taxon>
    </lineage>
</organism>
<accession>A0ABT6B7S9</accession>
<name>A0ABT6B7S9_9GAMM</name>
<evidence type="ECO:0008006" key="3">
    <source>
        <dbReference type="Google" id="ProtNLM"/>
    </source>
</evidence>
<gene>
    <name evidence="1" type="ORF">P3W24_04050</name>
</gene>
<dbReference type="EMBL" id="JARJJS010000001">
    <property type="protein sequence ID" value="MDF4024143.1"/>
    <property type="molecule type" value="Genomic_DNA"/>
</dbReference>